<keyword evidence="2" id="KW-1133">Transmembrane helix</keyword>
<dbReference type="RefSeq" id="WP_184789581.1">
    <property type="nucleotide sequence ID" value="NZ_BONT01000058.1"/>
</dbReference>
<reference evidence="3 4" key="1">
    <citation type="submission" date="2020-08" db="EMBL/GenBank/DDBJ databases">
        <title>Genomic Encyclopedia of Type Strains, Phase IV (KMG-IV): sequencing the most valuable type-strain genomes for metagenomic binning, comparative biology and taxonomic classification.</title>
        <authorList>
            <person name="Goeker M."/>
        </authorList>
    </citation>
    <scope>NUCLEOTIDE SEQUENCE [LARGE SCALE GENOMIC DNA]</scope>
    <source>
        <strain evidence="3 4">YIM 65646</strain>
    </source>
</reference>
<feature type="region of interest" description="Disordered" evidence="1">
    <location>
        <begin position="48"/>
        <end position="71"/>
    </location>
</feature>
<evidence type="ECO:0000313" key="4">
    <source>
        <dbReference type="Proteomes" id="UP000548476"/>
    </source>
</evidence>
<evidence type="ECO:0000256" key="1">
    <source>
        <dbReference type="SAM" id="MobiDB-lite"/>
    </source>
</evidence>
<gene>
    <name evidence="3" type="ORF">HNR73_004610</name>
</gene>
<protein>
    <submittedName>
        <fullName evidence="3">Uncharacterized protein</fullName>
    </submittedName>
</protein>
<evidence type="ECO:0000313" key="3">
    <source>
        <dbReference type="EMBL" id="MBB6036737.1"/>
    </source>
</evidence>
<accession>A0A841FTS5</accession>
<keyword evidence="2" id="KW-0472">Membrane</keyword>
<name>A0A841FTS5_9ACTN</name>
<organism evidence="3 4">
    <name type="scientific">Phytomonospora endophytica</name>
    <dbReference type="NCBI Taxonomy" id="714109"/>
    <lineage>
        <taxon>Bacteria</taxon>
        <taxon>Bacillati</taxon>
        <taxon>Actinomycetota</taxon>
        <taxon>Actinomycetes</taxon>
        <taxon>Micromonosporales</taxon>
        <taxon>Micromonosporaceae</taxon>
        <taxon>Phytomonospora</taxon>
    </lineage>
</organism>
<feature type="transmembrane region" description="Helical" evidence="2">
    <location>
        <begin position="214"/>
        <end position="236"/>
    </location>
</feature>
<comment type="caution">
    <text evidence="3">The sequence shown here is derived from an EMBL/GenBank/DDBJ whole genome shotgun (WGS) entry which is preliminary data.</text>
</comment>
<sequence>MDATQLIVIGTGGVLIAALLLAPFVPGLRRIRLRRMYPPFRAWSARLHPDSPHQASAGRRVSRDLPDSSRGAVVVRTGHRGRLVRDIDLDWRVSRPLAPVVYADGTPVSWGWGETRVELPAGRHLIAVGTSHSRSYREVDVEAGAVTVLRHASLLSNGAHDHHKPDASATGVEFVVEKGWSGFSWTALIVAALLALFTALEWSILSGASPAGDMWGVIGVALAIVAGIAFVAYVTVRVVTEMRKESRPAVPVPAPPALLVRDQDFPAAVEPPAGWSLIDLWLRYELERLPREDLRALAGGRLGPWRWWRARTIGEPRPPRYRAWIPEPTVSVDGNPVRAGWTRCSLAVPPGEHEVVVTVDGPPGSPGEGVTSVRKVSTMAGARAEVEVVADVLAVSRADGPGLARFEVSMR</sequence>
<evidence type="ECO:0000256" key="2">
    <source>
        <dbReference type="SAM" id="Phobius"/>
    </source>
</evidence>
<proteinExistence type="predicted"/>
<feature type="transmembrane region" description="Helical" evidence="2">
    <location>
        <begin position="6"/>
        <end position="28"/>
    </location>
</feature>
<feature type="transmembrane region" description="Helical" evidence="2">
    <location>
        <begin position="183"/>
        <end position="202"/>
    </location>
</feature>
<dbReference type="AlphaFoldDB" id="A0A841FTS5"/>
<dbReference type="Proteomes" id="UP000548476">
    <property type="component" value="Unassembled WGS sequence"/>
</dbReference>
<dbReference type="EMBL" id="JACHGT010000010">
    <property type="protein sequence ID" value="MBB6036737.1"/>
    <property type="molecule type" value="Genomic_DNA"/>
</dbReference>
<keyword evidence="2" id="KW-0812">Transmembrane</keyword>
<keyword evidence="4" id="KW-1185">Reference proteome</keyword>